<dbReference type="Pfam" id="PF03466">
    <property type="entry name" value="LysR_substrate"/>
    <property type="match status" value="1"/>
</dbReference>
<dbReference type="AlphaFoldDB" id="A0A7W6BHJ9"/>
<evidence type="ECO:0000259" key="5">
    <source>
        <dbReference type="PROSITE" id="PS50931"/>
    </source>
</evidence>
<dbReference type="PANTHER" id="PTHR30537">
    <property type="entry name" value="HTH-TYPE TRANSCRIPTIONAL REGULATOR"/>
    <property type="match status" value="1"/>
</dbReference>
<dbReference type="GO" id="GO:0003700">
    <property type="term" value="F:DNA-binding transcription factor activity"/>
    <property type="evidence" value="ECO:0007669"/>
    <property type="project" value="InterPro"/>
</dbReference>
<keyword evidence="2" id="KW-0805">Transcription regulation</keyword>
<comment type="caution">
    <text evidence="6">The sequence shown here is derived from an EMBL/GenBank/DDBJ whole genome shotgun (WGS) entry which is preliminary data.</text>
</comment>
<dbReference type="Proteomes" id="UP000571950">
    <property type="component" value="Unassembled WGS sequence"/>
</dbReference>
<evidence type="ECO:0000256" key="1">
    <source>
        <dbReference type="ARBA" id="ARBA00009437"/>
    </source>
</evidence>
<evidence type="ECO:0000313" key="6">
    <source>
        <dbReference type="EMBL" id="MBB3927125.1"/>
    </source>
</evidence>
<dbReference type="EMBL" id="JACIDT010000010">
    <property type="protein sequence ID" value="MBB3927125.1"/>
    <property type="molecule type" value="Genomic_DNA"/>
</dbReference>
<dbReference type="RefSeq" id="WP_188072636.1">
    <property type="nucleotide sequence ID" value="NZ_BSPS01000033.1"/>
</dbReference>
<dbReference type="FunFam" id="1.10.10.10:FF:000001">
    <property type="entry name" value="LysR family transcriptional regulator"/>
    <property type="match status" value="1"/>
</dbReference>
<organism evidence="6 7">
    <name type="scientific">Sphingobium jiangsuense</name>
    <dbReference type="NCBI Taxonomy" id="870476"/>
    <lineage>
        <taxon>Bacteria</taxon>
        <taxon>Pseudomonadati</taxon>
        <taxon>Pseudomonadota</taxon>
        <taxon>Alphaproteobacteria</taxon>
        <taxon>Sphingomonadales</taxon>
        <taxon>Sphingomonadaceae</taxon>
        <taxon>Sphingobium</taxon>
    </lineage>
</organism>
<dbReference type="InterPro" id="IPR036388">
    <property type="entry name" value="WH-like_DNA-bd_sf"/>
</dbReference>
<keyword evidence="7" id="KW-1185">Reference proteome</keyword>
<evidence type="ECO:0000313" key="7">
    <source>
        <dbReference type="Proteomes" id="UP000571950"/>
    </source>
</evidence>
<dbReference type="Gene3D" id="3.40.190.290">
    <property type="match status" value="1"/>
</dbReference>
<name>A0A7W6BHJ9_9SPHN</name>
<dbReference type="Gene3D" id="1.10.10.10">
    <property type="entry name" value="Winged helix-like DNA-binding domain superfamily/Winged helix DNA-binding domain"/>
    <property type="match status" value="1"/>
</dbReference>
<protein>
    <submittedName>
        <fullName evidence="6">DNA-binding transcriptional LysR family regulator</fullName>
    </submittedName>
</protein>
<accession>A0A7W6BHJ9</accession>
<reference evidence="6 7" key="1">
    <citation type="submission" date="2020-08" db="EMBL/GenBank/DDBJ databases">
        <title>Genomic Encyclopedia of Type Strains, Phase IV (KMG-IV): sequencing the most valuable type-strain genomes for metagenomic binning, comparative biology and taxonomic classification.</title>
        <authorList>
            <person name="Goeker M."/>
        </authorList>
    </citation>
    <scope>NUCLEOTIDE SEQUENCE [LARGE SCALE GENOMIC DNA]</scope>
    <source>
        <strain evidence="6 7">DSM 26189</strain>
    </source>
</reference>
<dbReference type="SUPFAM" id="SSF46785">
    <property type="entry name" value="Winged helix' DNA-binding domain"/>
    <property type="match status" value="1"/>
</dbReference>
<dbReference type="InterPro" id="IPR058163">
    <property type="entry name" value="LysR-type_TF_proteobact-type"/>
</dbReference>
<dbReference type="InterPro" id="IPR005119">
    <property type="entry name" value="LysR_subst-bd"/>
</dbReference>
<keyword evidence="3 6" id="KW-0238">DNA-binding</keyword>
<keyword evidence="4" id="KW-0804">Transcription</keyword>
<dbReference type="Pfam" id="PF00126">
    <property type="entry name" value="HTH_1"/>
    <property type="match status" value="1"/>
</dbReference>
<dbReference type="GO" id="GO:0006351">
    <property type="term" value="P:DNA-templated transcription"/>
    <property type="evidence" value="ECO:0007669"/>
    <property type="project" value="TreeGrafter"/>
</dbReference>
<evidence type="ECO:0000256" key="3">
    <source>
        <dbReference type="ARBA" id="ARBA00023125"/>
    </source>
</evidence>
<dbReference type="InterPro" id="IPR036390">
    <property type="entry name" value="WH_DNA-bd_sf"/>
</dbReference>
<dbReference type="CDD" id="cd08422">
    <property type="entry name" value="PBP2_CrgA_like"/>
    <property type="match status" value="1"/>
</dbReference>
<dbReference type="PANTHER" id="PTHR30537:SF5">
    <property type="entry name" value="HTH-TYPE TRANSCRIPTIONAL ACTIVATOR TTDR-RELATED"/>
    <property type="match status" value="1"/>
</dbReference>
<sequence length="298" mass="32899">MDRLATMATFVRVVRNGSFAGAGGETGISRALVSRHISDLEAHLGVRLLNRTTRSVTLTEAGKHYYESCLRVLDEVRVGEEAVQTMQSAVEGNISIIAPKWVGYLEVSAALAQFCNRFPKVNVHLTLGGLSTKMHDFLDRGFDVAFQTKKLPDSGIRVKKIADISYATYASPGYLEKNGVPASPQDLEHHACLMQAMDAIWRFTRDSEVFTVRTPPRFSSNSYAVLCMTALNDLGVTVVPQRVADSFSGGGGLVRIMQDYELEDRPLYAAYAPGGTPPRKVRELLGFLGEWFREHPLK</sequence>
<gene>
    <name evidence="6" type="ORF">GGR43_002848</name>
</gene>
<dbReference type="PROSITE" id="PS50931">
    <property type="entry name" value="HTH_LYSR"/>
    <property type="match status" value="1"/>
</dbReference>
<evidence type="ECO:0000256" key="4">
    <source>
        <dbReference type="ARBA" id="ARBA00023163"/>
    </source>
</evidence>
<evidence type="ECO:0000256" key="2">
    <source>
        <dbReference type="ARBA" id="ARBA00023015"/>
    </source>
</evidence>
<comment type="similarity">
    <text evidence="1">Belongs to the LysR transcriptional regulatory family.</text>
</comment>
<dbReference type="InterPro" id="IPR000847">
    <property type="entry name" value="LysR_HTH_N"/>
</dbReference>
<feature type="domain" description="HTH lysR-type" evidence="5">
    <location>
        <begin position="1"/>
        <end position="59"/>
    </location>
</feature>
<dbReference type="GO" id="GO:0043565">
    <property type="term" value="F:sequence-specific DNA binding"/>
    <property type="evidence" value="ECO:0007669"/>
    <property type="project" value="TreeGrafter"/>
</dbReference>
<dbReference type="SUPFAM" id="SSF53850">
    <property type="entry name" value="Periplasmic binding protein-like II"/>
    <property type="match status" value="1"/>
</dbReference>
<proteinExistence type="inferred from homology"/>